<feature type="binding site" evidence="2">
    <location>
        <position position="941"/>
    </location>
    <ligand>
        <name>ATP</name>
        <dbReference type="ChEBI" id="CHEBI:30616"/>
    </ligand>
</feature>
<evidence type="ECO:0000256" key="1">
    <source>
        <dbReference type="ARBA" id="ARBA00022737"/>
    </source>
</evidence>
<comment type="caution">
    <text evidence="6">The sequence shown here is derived from an EMBL/GenBank/DDBJ whole genome shotgun (WGS) entry which is preliminary data.</text>
</comment>
<dbReference type="PANTHER" id="PTHR13817">
    <property type="entry name" value="TITIN"/>
    <property type="match status" value="1"/>
</dbReference>
<evidence type="ECO:0000259" key="5">
    <source>
        <dbReference type="PROSITE" id="PS50853"/>
    </source>
</evidence>
<dbReference type="SUPFAM" id="SSF48726">
    <property type="entry name" value="Immunoglobulin"/>
    <property type="match status" value="2"/>
</dbReference>
<dbReference type="InterPro" id="IPR003599">
    <property type="entry name" value="Ig_sub"/>
</dbReference>
<evidence type="ECO:0000259" key="4">
    <source>
        <dbReference type="PROSITE" id="PS50835"/>
    </source>
</evidence>
<dbReference type="InterPro" id="IPR007110">
    <property type="entry name" value="Ig-like_dom"/>
</dbReference>
<feature type="transmembrane region" description="Helical" evidence="3">
    <location>
        <begin position="857"/>
        <end position="877"/>
    </location>
</feature>
<keyword evidence="2" id="KW-0067">ATP-binding</keyword>
<feature type="domain" description="Ig-like" evidence="4">
    <location>
        <begin position="33"/>
        <end position="114"/>
    </location>
</feature>
<dbReference type="SMART" id="SM00060">
    <property type="entry name" value="FN3"/>
    <property type="match status" value="6"/>
</dbReference>
<keyword evidence="1" id="KW-0677">Repeat</keyword>
<dbReference type="PROSITE" id="PS50853">
    <property type="entry name" value="FN3"/>
    <property type="match status" value="6"/>
</dbReference>
<dbReference type="SMART" id="SM00409">
    <property type="entry name" value="IG"/>
    <property type="match status" value="2"/>
</dbReference>
<dbReference type="PANTHER" id="PTHR13817:SF73">
    <property type="entry name" value="FIBRONECTIN TYPE-III DOMAIN-CONTAINING PROTEIN"/>
    <property type="match status" value="1"/>
</dbReference>
<dbReference type="CDD" id="cd00063">
    <property type="entry name" value="FN3"/>
    <property type="match status" value="6"/>
</dbReference>
<feature type="domain" description="Fibronectin type-III" evidence="5">
    <location>
        <begin position="534"/>
        <end position="632"/>
    </location>
</feature>
<organism evidence="6 7">
    <name type="scientific">Desmophyllum pertusum</name>
    <dbReference type="NCBI Taxonomy" id="174260"/>
    <lineage>
        <taxon>Eukaryota</taxon>
        <taxon>Metazoa</taxon>
        <taxon>Cnidaria</taxon>
        <taxon>Anthozoa</taxon>
        <taxon>Hexacorallia</taxon>
        <taxon>Scleractinia</taxon>
        <taxon>Caryophylliina</taxon>
        <taxon>Caryophylliidae</taxon>
        <taxon>Desmophyllum</taxon>
    </lineage>
</organism>
<feature type="domain" description="Fibronectin type-III" evidence="5">
    <location>
        <begin position="735"/>
        <end position="833"/>
    </location>
</feature>
<keyword evidence="3" id="KW-0472">Membrane</keyword>
<dbReference type="AlphaFoldDB" id="A0A9W9ZNS2"/>
<dbReference type="Gene3D" id="2.60.40.10">
    <property type="entry name" value="Immunoglobulins"/>
    <property type="match status" value="8"/>
</dbReference>
<sequence>MNGLANNLVTKVLLAIDNLSIRLDDDVRSLFAGRKSVLHCSASGWPRPAVKWLMNGKELSSGDLNQTVSLEEEKDEEQCNSSLHFSVLNIRHAVNFTCEAKNKYHTKRRSIQVSITCPPTLFTLTALSPRVESSESESSESATLTCEFNSLNHQQFNSYHWKWKFQEREIKENGKYKMFYKRQPPNFCQQSTSLVTLRITNVSKEDLGQYLCALQLSNTTLAEKDVPFYDFVDSNAPLPPTIVSKVIKCGRAVKVEWSLPPTAKSARSPITGYQINLKSDNDDSNYLFNLSSEERSHEFVGLKINAVYEVNLRANNSEGFGVWTKEQLTTTADVPKEFSVNAVPFGCSAKLSWNTPSTNSCPITRYTIHYRESTTSTNNAGAWQITSLKESNITEYRLWLNCSKDYDIMVIAWNIRGHNDYNEKSVLSVLTEKGVPFKPSLTDVKEHQCGVFEVFWKPSPFESGGGPVTDFHVQLRNRDDEWRNCTNFVTNGSCLFNVLLSQTDHAYYIRIQAVNQKGSSDWRTETKTTVVIGPPDPPEILNNQSELTGRNVTVMWTRSPDKNCNITMYSIHYGVIEPTKEGWTEINITGSNITSYEMHLQYSKKYKVIVFAWNNLGRSEESNVWQVRTAQDVPYQPILKQAVLGECNSINITWSPPKREALGDPVTDYIAQIKRTGPVGNWINCTSFNISKSASCLVTHLEKDTEYDVRVMAKNNIGFGLPSNTLKVSTSNKDYPGKPEIIDRKVSGCNVTLTWTKPPSDDCPIRFYTVSYRQKEKENGGKEWTVINITDPTANQREFVLNCTSTYEFQVKAWNELGDGDPSTVRSETTDRVATNDDTEDIAVADSSLVSNTLTTVLVVAFFALALALLGIGVRYCRKRVKHRRPKRTLKDIKVLEQCEIHPIRTEFVEELGEGAFGRVHKATLKDGLNFFKSNQDFVGKARRQKIVAVKELLGECEQFIMILR</sequence>
<dbReference type="InterPro" id="IPR036116">
    <property type="entry name" value="FN3_sf"/>
</dbReference>
<dbReference type="InterPro" id="IPR003961">
    <property type="entry name" value="FN3_dom"/>
</dbReference>
<keyword evidence="2" id="KW-0547">Nucleotide-binding</keyword>
<dbReference type="GO" id="GO:0005524">
    <property type="term" value="F:ATP binding"/>
    <property type="evidence" value="ECO:0007669"/>
    <property type="project" value="UniProtKB-UniRule"/>
</dbReference>
<dbReference type="Pfam" id="PF00041">
    <property type="entry name" value="fn3"/>
    <property type="match status" value="4"/>
</dbReference>
<reference evidence="6" key="1">
    <citation type="submission" date="2023-01" db="EMBL/GenBank/DDBJ databases">
        <title>Genome assembly of the deep-sea coral Lophelia pertusa.</title>
        <authorList>
            <person name="Herrera S."/>
            <person name="Cordes E."/>
        </authorList>
    </citation>
    <scope>NUCLEOTIDE SEQUENCE</scope>
    <source>
        <strain evidence="6">USNM1676648</strain>
        <tissue evidence="6">Polyp</tissue>
    </source>
</reference>
<feature type="domain" description="Fibronectin type-III" evidence="5">
    <location>
        <begin position="335"/>
        <end position="434"/>
    </location>
</feature>
<feature type="domain" description="Ig-like" evidence="4">
    <location>
        <begin position="119"/>
        <end position="222"/>
    </location>
</feature>
<dbReference type="Pfam" id="PF13927">
    <property type="entry name" value="Ig_3"/>
    <property type="match status" value="1"/>
</dbReference>
<feature type="domain" description="Fibronectin type-III" evidence="5">
    <location>
        <begin position="435"/>
        <end position="533"/>
    </location>
</feature>
<dbReference type="Gene3D" id="3.30.200.20">
    <property type="entry name" value="Phosphorylase Kinase, domain 1"/>
    <property type="match status" value="1"/>
</dbReference>
<dbReference type="PROSITE" id="PS00107">
    <property type="entry name" value="PROTEIN_KINASE_ATP"/>
    <property type="match status" value="1"/>
</dbReference>
<accession>A0A9W9ZNS2</accession>
<dbReference type="PROSITE" id="PS50835">
    <property type="entry name" value="IG_LIKE"/>
    <property type="match status" value="2"/>
</dbReference>
<evidence type="ECO:0000256" key="2">
    <source>
        <dbReference type="PROSITE-ProRule" id="PRU10141"/>
    </source>
</evidence>
<proteinExistence type="predicted"/>
<dbReference type="InterPro" id="IPR036179">
    <property type="entry name" value="Ig-like_dom_sf"/>
</dbReference>
<keyword evidence="3" id="KW-1133">Transmembrane helix</keyword>
<feature type="domain" description="Fibronectin type-III" evidence="5">
    <location>
        <begin position="236"/>
        <end position="334"/>
    </location>
</feature>
<dbReference type="EMBL" id="MU825882">
    <property type="protein sequence ID" value="KAJ7385102.1"/>
    <property type="molecule type" value="Genomic_DNA"/>
</dbReference>
<dbReference type="InterPro" id="IPR013783">
    <property type="entry name" value="Ig-like_fold"/>
</dbReference>
<name>A0A9W9ZNS2_9CNID</name>
<dbReference type="Proteomes" id="UP001163046">
    <property type="component" value="Unassembled WGS sequence"/>
</dbReference>
<dbReference type="InterPro" id="IPR017441">
    <property type="entry name" value="Protein_kinase_ATP_BS"/>
</dbReference>
<evidence type="ECO:0000313" key="6">
    <source>
        <dbReference type="EMBL" id="KAJ7385102.1"/>
    </source>
</evidence>
<keyword evidence="7" id="KW-1185">Reference proteome</keyword>
<dbReference type="SUPFAM" id="SSF49265">
    <property type="entry name" value="Fibronectin type III"/>
    <property type="match status" value="4"/>
</dbReference>
<protein>
    <submittedName>
        <fullName evidence="6">Uncharacterized protein</fullName>
    </submittedName>
</protein>
<keyword evidence="3" id="KW-0812">Transmembrane</keyword>
<evidence type="ECO:0000256" key="3">
    <source>
        <dbReference type="SAM" id="Phobius"/>
    </source>
</evidence>
<dbReference type="OrthoDB" id="5975131at2759"/>
<feature type="domain" description="Fibronectin type-III" evidence="5">
    <location>
        <begin position="633"/>
        <end position="733"/>
    </location>
</feature>
<dbReference type="InterPro" id="IPR050964">
    <property type="entry name" value="Striated_Muscle_Regulatory"/>
</dbReference>
<gene>
    <name evidence="6" type="ORF">OS493_017470</name>
</gene>
<evidence type="ECO:0000313" key="7">
    <source>
        <dbReference type="Proteomes" id="UP001163046"/>
    </source>
</evidence>